<reference evidence="3 4" key="1">
    <citation type="journal article" date="2021" name="Nat. Plants">
        <title>The Taxus genome provides insights into paclitaxel biosynthesis.</title>
        <authorList>
            <person name="Xiong X."/>
            <person name="Gou J."/>
            <person name="Liao Q."/>
            <person name="Li Y."/>
            <person name="Zhou Q."/>
            <person name="Bi G."/>
            <person name="Li C."/>
            <person name="Du R."/>
            <person name="Wang X."/>
            <person name="Sun T."/>
            <person name="Guo L."/>
            <person name="Liang H."/>
            <person name="Lu P."/>
            <person name="Wu Y."/>
            <person name="Zhang Z."/>
            <person name="Ro D.K."/>
            <person name="Shang Y."/>
            <person name="Huang S."/>
            <person name="Yan J."/>
        </authorList>
    </citation>
    <scope>NUCLEOTIDE SEQUENCE [LARGE SCALE GENOMIC DNA]</scope>
    <source>
        <strain evidence="3">Ta-2019</strain>
    </source>
</reference>
<evidence type="ECO:0000313" key="4">
    <source>
        <dbReference type="Proteomes" id="UP000824469"/>
    </source>
</evidence>
<dbReference type="Pfam" id="PF18147">
    <property type="entry name" value="Suv3_C_1"/>
    <property type="match status" value="1"/>
</dbReference>
<protein>
    <recommendedName>
        <fullName evidence="5">RNA helicase</fullName>
    </recommendedName>
</protein>
<dbReference type="AlphaFoldDB" id="A0AA38GLI5"/>
<organism evidence="3 4">
    <name type="scientific">Taxus chinensis</name>
    <name type="common">Chinese yew</name>
    <name type="synonym">Taxus wallichiana var. chinensis</name>
    <dbReference type="NCBI Taxonomy" id="29808"/>
    <lineage>
        <taxon>Eukaryota</taxon>
        <taxon>Viridiplantae</taxon>
        <taxon>Streptophyta</taxon>
        <taxon>Embryophyta</taxon>
        <taxon>Tracheophyta</taxon>
        <taxon>Spermatophyta</taxon>
        <taxon>Pinopsida</taxon>
        <taxon>Pinidae</taxon>
        <taxon>Conifers II</taxon>
        <taxon>Cupressales</taxon>
        <taxon>Taxaceae</taxon>
        <taxon>Taxus</taxon>
    </lineage>
</organism>
<dbReference type="Proteomes" id="UP000824469">
    <property type="component" value="Unassembled WGS sequence"/>
</dbReference>
<proteinExistence type="predicted"/>
<dbReference type="InterPro" id="IPR041082">
    <property type="entry name" value="Suv3_C_1"/>
</dbReference>
<feature type="domain" description="ATP-dependent RNA helicase SUV3 C-terminal" evidence="1">
    <location>
        <begin position="76"/>
        <end position="109"/>
    </location>
</feature>
<gene>
    <name evidence="3" type="ORF">KI387_005972</name>
</gene>
<feature type="domain" description="Suv3 C-terminal" evidence="2">
    <location>
        <begin position="29"/>
        <end position="52"/>
    </location>
</feature>
<dbReference type="EMBL" id="JAHRHJ020000002">
    <property type="protein sequence ID" value="KAH9325794.1"/>
    <property type="molecule type" value="Genomic_DNA"/>
</dbReference>
<dbReference type="InterPro" id="IPR022192">
    <property type="entry name" value="SUV3_C"/>
</dbReference>
<evidence type="ECO:0008006" key="5">
    <source>
        <dbReference type="Google" id="ProtNLM"/>
    </source>
</evidence>
<comment type="caution">
    <text evidence="3">The sequence shown here is derived from an EMBL/GenBank/DDBJ whole genome shotgun (WGS) entry which is preliminary data.</text>
</comment>
<dbReference type="Gene3D" id="1.20.58.1080">
    <property type="match status" value="1"/>
</dbReference>
<evidence type="ECO:0000259" key="2">
    <source>
        <dbReference type="Pfam" id="PF18147"/>
    </source>
</evidence>
<keyword evidence="4" id="KW-1185">Reference proteome</keyword>
<evidence type="ECO:0000313" key="3">
    <source>
        <dbReference type="EMBL" id="KAH9325794.1"/>
    </source>
</evidence>
<feature type="non-terminal residue" evidence="3">
    <location>
        <position position="1"/>
    </location>
</feature>
<dbReference type="Pfam" id="PF12513">
    <property type="entry name" value="SUV3_C"/>
    <property type="match status" value="1"/>
</dbReference>
<name>A0AA38GLI5_TAXCH</name>
<feature type="non-terminal residue" evidence="3">
    <location>
        <position position="112"/>
    </location>
</feature>
<sequence>KIVDAFPAGCMERSFRGVFVWFSGNTLVVAAPVNTRDPKAMSHLSRFSQQYSNDLPVQITMGIPKGSTQHDLEILDLETKLQVLSMYLWLSHNFLEETFPYKGKAENMARDI</sequence>
<evidence type="ECO:0000259" key="1">
    <source>
        <dbReference type="Pfam" id="PF12513"/>
    </source>
</evidence>
<accession>A0AA38GLI5</accession>